<reference evidence="10" key="1">
    <citation type="journal article" date="2019" name="Int. J. Syst. Evol. Microbiol.">
        <title>The Global Catalogue of Microorganisms (GCM) 10K type strain sequencing project: providing services to taxonomists for standard genome sequencing and annotation.</title>
        <authorList>
            <consortium name="The Broad Institute Genomics Platform"/>
            <consortium name="The Broad Institute Genome Sequencing Center for Infectious Disease"/>
            <person name="Wu L."/>
            <person name="Ma J."/>
        </authorList>
    </citation>
    <scope>NUCLEOTIDE SEQUENCE [LARGE SCALE GENOMIC DNA]</scope>
    <source>
        <strain evidence="10">KCTC 42498</strain>
    </source>
</reference>
<feature type="transmembrane region" description="Helical" evidence="7">
    <location>
        <begin position="265"/>
        <end position="285"/>
    </location>
</feature>
<keyword evidence="4 7" id="KW-0812">Transmembrane</keyword>
<dbReference type="EMBL" id="JBHULU010000021">
    <property type="protein sequence ID" value="MFD2515173.1"/>
    <property type="molecule type" value="Genomic_DNA"/>
</dbReference>
<dbReference type="RefSeq" id="WP_377509366.1">
    <property type="nucleotide sequence ID" value="NZ_JBHULU010000021.1"/>
</dbReference>
<evidence type="ECO:0000256" key="6">
    <source>
        <dbReference type="ARBA" id="ARBA00023136"/>
    </source>
</evidence>
<dbReference type="Gene3D" id="3.40.50.720">
    <property type="entry name" value="NAD(P)-binding Rossmann-like Domain"/>
    <property type="match status" value="1"/>
</dbReference>
<keyword evidence="3" id="KW-0808">Transferase</keyword>
<comment type="caution">
    <text evidence="9">The sequence shown here is derived from an EMBL/GenBank/DDBJ whole genome shotgun (WGS) entry which is preliminary data.</text>
</comment>
<accession>A0ABW5IP00</accession>
<evidence type="ECO:0000256" key="7">
    <source>
        <dbReference type="SAM" id="Phobius"/>
    </source>
</evidence>
<dbReference type="Pfam" id="PF13727">
    <property type="entry name" value="CoA_binding_3"/>
    <property type="match status" value="1"/>
</dbReference>
<protein>
    <submittedName>
        <fullName evidence="9">Exopolysaccharide biosynthesis polyprenyl glycosylphosphotransferase</fullName>
    </submittedName>
</protein>
<organism evidence="9 10">
    <name type="scientific">Pontibacter locisalis</name>
    <dbReference type="NCBI Taxonomy" id="1719035"/>
    <lineage>
        <taxon>Bacteria</taxon>
        <taxon>Pseudomonadati</taxon>
        <taxon>Bacteroidota</taxon>
        <taxon>Cytophagia</taxon>
        <taxon>Cytophagales</taxon>
        <taxon>Hymenobacteraceae</taxon>
        <taxon>Pontibacter</taxon>
    </lineage>
</organism>
<dbReference type="Pfam" id="PF02397">
    <property type="entry name" value="Bac_transf"/>
    <property type="match status" value="1"/>
</dbReference>
<keyword evidence="6 7" id="KW-0472">Membrane</keyword>
<comment type="subcellular location">
    <subcellularLocation>
        <location evidence="1">Membrane</location>
        <topology evidence="1">Multi-pass membrane protein</topology>
    </subcellularLocation>
</comment>
<name>A0ABW5IP00_9BACT</name>
<comment type="similarity">
    <text evidence="2">Belongs to the bacterial sugar transferase family.</text>
</comment>
<dbReference type="InterPro" id="IPR017475">
    <property type="entry name" value="EPS_sugar_tfrase"/>
</dbReference>
<evidence type="ECO:0000256" key="1">
    <source>
        <dbReference type="ARBA" id="ARBA00004141"/>
    </source>
</evidence>
<feature type="transmembrane region" description="Helical" evidence="7">
    <location>
        <begin position="68"/>
        <end position="89"/>
    </location>
</feature>
<dbReference type="InterPro" id="IPR003362">
    <property type="entry name" value="Bact_transf"/>
</dbReference>
<keyword evidence="10" id="KW-1185">Reference proteome</keyword>
<dbReference type="Proteomes" id="UP001597544">
    <property type="component" value="Unassembled WGS sequence"/>
</dbReference>
<feature type="transmembrane region" description="Helical" evidence="7">
    <location>
        <begin position="37"/>
        <end position="56"/>
    </location>
</feature>
<keyword evidence="5 7" id="KW-1133">Transmembrane helix</keyword>
<dbReference type="PANTHER" id="PTHR30576">
    <property type="entry name" value="COLANIC BIOSYNTHESIS UDP-GLUCOSE LIPID CARRIER TRANSFERASE"/>
    <property type="match status" value="1"/>
</dbReference>
<evidence type="ECO:0000259" key="8">
    <source>
        <dbReference type="Pfam" id="PF02397"/>
    </source>
</evidence>
<feature type="transmembrane region" description="Helical" evidence="7">
    <location>
        <begin position="12"/>
        <end position="31"/>
    </location>
</feature>
<sequence>MINSRPKNPVKLVGVDSFTILLVAFIFIYLLNNKELSYDYIDIYLISISLFILISYKTKIPKIIYLKLDKFIVTYIIIVCVTSVFAYFFPEILQNSSSIVVFVLALPILGFFLYFAAASIIEQHISDKEVGKKTLVAGIGNLAVSVEKEFKGNTIKGFIKCHNEECLVGEEKIIGDIKSIDDYLKDNAIDEIVIALPLKASKKIRNIMLAADHYGVRVKYVPDYESLFGKHYKTVRYGHIEAVNVRQLPLDESYSSIIKNCFDRVFSIVALLLLMPIFIILAVLIKLDSSGPVFYCPVRIGKAGKPFKVYKFRSMRENDIPTGGLLSTTKDDKRITRIGRIMRKYSLDELPQFLNVLLGQMSVVGPRPHRRFLNQQLQESVDKYMIRHYFKPGITGWAQVNGWRGPTETEEQKTQRTLHDIWYMENWSLLLDLKIIFLTIFDTKVHKSAF</sequence>
<evidence type="ECO:0000256" key="5">
    <source>
        <dbReference type="ARBA" id="ARBA00022989"/>
    </source>
</evidence>
<evidence type="ECO:0000313" key="10">
    <source>
        <dbReference type="Proteomes" id="UP001597544"/>
    </source>
</evidence>
<dbReference type="NCBIfam" id="TIGR03025">
    <property type="entry name" value="EPS_sugtrans"/>
    <property type="match status" value="1"/>
</dbReference>
<evidence type="ECO:0000313" key="9">
    <source>
        <dbReference type="EMBL" id="MFD2515173.1"/>
    </source>
</evidence>
<feature type="domain" description="Bacterial sugar transferase" evidence="8">
    <location>
        <begin position="259"/>
        <end position="441"/>
    </location>
</feature>
<proteinExistence type="inferred from homology"/>
<feature type="transmembrane region" description="Helical" evidence="7">
    <location>
        <begin position="101"/>
        <end position="121"/>
    </location>
</feature>
<dbReference type="PANTHER" id="PTHR30576:SF0">
    <property type="entry name" value="UNDECAPRENYL-PHOSPHATE N-ACETYLGALACTOSAMINYL 1-PHOSPHATE TRANSFERASE-RELATED"/>
    <property type="match status" value="1"/>
</dbReference>
<evidence type="ECO:0000256" key="4">
    <source>
        <dbReference type="ARBA" id="ARBA00022692"/>
    </source>
</evidence>
<evidence type="ECO:0000256" key="3">
    <source>
        <dbReference type="ARBA" id="ARBA00022679"/>
    </source>
</evidence>
<gene>
    <name evidence="9" type="ORF">ACFSRY_14970</name>
</gene>
<evidence type="ECO:0000256" key="2">
    <source>
        <dbReference type="ARBA" id="ARBA00006464"/>
    </source>
</evidence>